<evidence type="ECO:0000256" key="3">
    <source>
        <dbReference type="ARBA" id="ARBA00022679"/>
    </source>
</evidence>
<dbReference type="InterPro" id="IPR006638">
    <property type="entry name" value="Elp3/MiaA/NifB-like_rSAM"/>
</dbReference>
<name>A0ABY2JK39_9MICO</name>
<dbReference type="EMBL" id="SOGQ01000009">
    <property type="protein sequence ID" value="TFD05414.1"/>
    <property type="molecule type" value="Genomic_DNA"/>
</dbReference>
<dbReference type="PANTHER" id="PTHR43020:SF2">
    <property type="entry name" value="MITOCHONDRIAL TRNA METHYLTHIOTRANSFERASE CDK5RAP1"/>
    <property type="match status" value="1"/>
</dbReference>
<comment type="subunit">
    <text evidence="10">Monomer.</text>
</comment>
<dbReference type="Proteomes" id="UP000297853">
    <property type="component" value="Unassembled WGS sequence"/>
</dbReference>
<dbReference type="SMART" id="SM00729">
    <property type="entry name" value="Elp3"/>
    <property type="match status" value="1"/>
</dbReference>
<feature type="binding site" evidence="10">
    <location>
        <position position="203"/>
    </location>
    <ligand>
        <name>[4Fe-4S] cluster</name>
        <dbReference type="ChEBI" id="CHEBI:49883"/>
        <label>2</label>
        <note>4Fe-4S-S-AdoMet</note>
    </ligand>
</feature>
<dbReference type="SFLD" id="SFLDF00273">
    <property type="entry name" value="(dimethylallyl)adenosine_tRNA"/>
    <property type="match status" value="1"/>
</dbReference>
<evidence type="ECO:0000256" key="10">
    <source>
        <dbReference type="HAMAP-Rule" id="MF_01864"/>
    </source>
</evidence>
<dbReference type="SUPFAM" id="SSF102114">
    <property type="entry name" value="Radical SAM enzymes"/>
    <property type="match status" value="1"/>
</dbReference>
<keyword evidence="10" id="KW-0963">Cytoplasm</keyword>
<dbReference type="InterPro" id="IPR023404">
    <property type="entry name" value="rSAM_horseshoe"/>
</dbReference>
<feature type="binding site" evidence="10">
    <location>
        <position position="199"/>
    </location>
    <ligand>
        <name>[4Fe-4S] cluster</name>
        <dbReference type="ChEBI" id="CHEBI:49883"/>
        <label>2</label>
        <note>4Fe-4S-S-AdoMet</note>
    </ligand>
</feature>
<dbReference type="InterPro" id="IPR005839">
    <property type="entry name" value="Methylthiotransferase"/>
</dbReference>
<comment type="cofactor">
    <cofactor evidence="10">
        <name>[4Fe-4S] cluster</name>
        <dbReference type="ChEBI" id="CHEBI:49883"/>
    </cofactor>
    <text evidence="10">Binds 2 [4Fe-4S] clusters. One cluster is coordinated with 3 cysteines and an exchangeable S-adenosyl-L-methionine.</text>
</comment>
<evidence type="ECO:0000256" key="6">
    <source>
        <dbReference type="ARBA" id="ARBA00022723"/>
    </source>
</evidence>
<evidence type="ECO:0000256" key="4">
    <source>
        <dbReference type="ARBA" id="ARBA00022691"/>
    </source>
</evidence>
<keyword evidence="7 10" id="KW-0408">Iron</keyword>
<feature type="domain" description="TRAM" evidence="12">
    <location>
        <begin position="418"/>
        <end position="488"/>
    </location>
</feature>
<keyword evidence="3 10" id="KW-0808">Transferase</keyword>
<dbReference type="HAMAP" id="MF_01864">
    <property type="entry name" value="tRNA_metthiotr_MiaB"/>
    <property type="match status" value="1"/>
</dbReference>
<keyword evidence="8 10" id="KW-0411">Iron-sulfur</keyword>
<dbReference type="InterPro" id="IPR007197">
    <property type="entry name" value="rSAM"/>
</dbReference>
<evidence type="ECO:0000256" key="1">
    <source>
        <dbReference type="ARBA" id="ARBA00003234"/>
    </source>
</evidence>
<feature type="binding site" evidence="10">
    <location>
        <position position="125"/>
    </location>
    <ligand>
        <name>[4Fe-4S] cluster</name>
        <dbReference type="ChEBI" id="CHEBI:49883"/>
        <label>1</label>
    </ligand>
</feature>
<dbReference type="InterPro" id="IPR058240">
    <property type="entry name" value="rSAM_sf"/>
</dbReference>
<organism evidence="15 16">
    <name type="scientific">Cryobacterium sinapicolor</name>
    <dbReference type="NCBI Taxonomy" id="1259236"/>
    <lineage>
        <taxon>Bacteria</taxon>
        <taxon>Bacillati</taxon>
        <taxon>Actinomycetota</taxon>
        <taxon>Actinomycetes</taxon>
        <taxon>Micrococcales</taxon>
        <taxon>Microbacteriaceae</taxon>
        <taxon>Cryobacterium</taxon>
    </lineage>
</organism>
<gene>
    <name evidence="10 15" type="primary">miaB</name>
    <name evidence="15" type="ORF">E3T28_00740</name>
</gene>
<dbReference type="PROSITE" id="PS50926">
    <property type="entry name" value="TRAM"/>
    <property type="match status" value="1"/>
</dbReference>
<feature type="binding site" evidence="10">
    <location>
        <position position="206"/>
    </location>
    <ligand>
        <name>[4Fe-4S] cluster</name>
        <dbReference type="ChEBI" id="CHEBI:49883"/>
        <label>2</label>
        <note>4Fe-4S-S-AdoMet</note>
    </ligand>
</feature>
<accession>A0ABY2JK39</accession>
<feature type="region of interest" description="Disordered" evidence="11">
    <location>
        <begin position="514"/>
        <end position="591"/>
    </location>
</feature>
<dbReference type="InterPro" id="IPR006463">
    <property type="entry name" value="MiaB_methiolase"/>
</dbReference>
<feature type="binding site" evidence="10">
    <location>
        <position position="91"/>
    </location>
    <ligand>
        <name>[4Fe-4S] cluster</name>
        <dbReference type="ChEBI" id="CHEBI:49883"/>
        <label>1</label>
    </ligand>
</feature>
<comment type="caution">
    <text evidence="15">The sequence shown here is derived from an EMBL/GenBank/DDBJ whole genome shotgun (WGS) entry which is preliminary data.</text>
</comment>
<evidence type="ECO:0000256" key="9">
    <source>
        <dbReference type="ARBA" id="ARBA00033765"/>
    </source>
</evidence>
<dbReference type="PROSITE" id="PS51918">
    <property type="entry name" value="RADICAL_SAM"/>
    <property type="match status" value="1"/>
</dbReference>
<dbReference type="InterPro" id="IPR013848">
    <property type="entry name" value="Methylthiotransferase_N"/>
</dbReference>
<dbReference type="NCBIfam" id="TIGR00089">
    <property type="entry name" value="MiaB/RimO family radical SAM methylthiotransferase"/>
    <property type="match status" value="1"/>
</dbReference>
<dbReference type="SFLD" id="SFLDS00029">
    <property type="entry name" value="Radical_SAM"/>
    <property type="match status" value="1"/>
</dbReference>
<feature type="compositionally biased region" description="Basic and acidic residues" evidence="11">
    <location>
        <begin position="534"/>
        <end position="567"/>
    </location>
</feature>
<evidence type="ECO:0000259" key="13">
    <source>
        <dbReference type="PROSITE" id="PS51449"/>
    </source>
</evidence>
<evidence type="ECO:0000256" key="8">
    <source>
        <dbReference type="ARBA" id="ARBA00023014"/>
    </source>
</evidence>
<evidence type="ECO:0000259" key="14">
    <source>
        <dbReference type="PROSITE" id="PS51918"/>
    </source>
</evidence>
<dbReference type="CDD" id="cd01335">
    <property type="entry name" value="Radical_SAM"/>
    <property type="match status" value="1"/>
</dbReference>
<keyword evidence="6 10" id="KW-0479">Metal-binding</keyword>
<evidence type="ECO:0000256" key="11">
    <source>
        <dbReference type="SAM" id="MobiDB-lite"/>
    </source>
</evidence>
<dbReference type="PROSITE" id="PS01278">
    <property type="entry name" value="MTTASE_RADICAL"/>
    <property type="match status" value="1"/>
</dbReference>
<protein>
    <recommendedName>
        <fullName evidence="9 10">tRNA-2-methylthio-N(6)-dimethylallyladenosine synthase</fullName>
        <ecNumber evidence="9 10">2.8.4.3</ecNumber>
    </recommendedName>
    <alternativeName>
        <fullName evidence="10">(Dimethylallyl)adenosine tRNA methylthiotransferase MiaB</fullName>
    </alternativeName>
    <alternativeName>
        <fullName evidence="10">tRNA-i(6)A37 methylthiotransferase</fullName>
    </alternativeName>
</protein>
<dbReference type="Pfam" id="PF00919">
    <property type="entry name" value="UPF0004"/>
    <property type="match status" value="1"/>
</dbReference>
<comment type="subcellular location">
    <subcellularLocation>
        <location evidence="10">Cytoplasm</location>
    </subcellularLocation>
</comment>
<feature type="binding site" evidence="10">
    <location>
        <position position="56"/>
    </location>
    <ligand>
        <name>[4Fe-4S] cluster</name>
        <dbReference type="ChEBI" id="CHEBI:49883"/>
        <label>1</label>
    </ligand>
</feature>
<keyword evidence="2 10" id="KW-0004">4Fe-4S</keyword>
<evidence type="ECO:0000313" key="15">
    <source>
        <dbReference type="EMBL" id="TFD05414.1"/>
    </source>
</evidence>
<dbReference type="NCBIfam" id="TIGR01574">
    <property type="entry name" value="miaB-methiolase"/>
    <property type="match status" value="1"/>
</dbReference>
<dbReference type="SFLD" id="SFLDG01061">
    <property type="entry name" value="methylthiotransferase"/>
    <property type="match status" value="1"/>
</dbReference>
<feature type="domain" description="Radical SAM core" evidence="14">
    <location>
        <begin position="185"/>
        <end position="416"/>
    </location>
</feature>
<comment type="function">
    <text evidence="1 10">Catalyzes the methylthiolation of N6-(dimethylallyl)adenosine (i(6)A), leading to the formation of 2-methylthio-N6-(dimethylallyl)adenosine (ms(2)i(6)A) at position 37 in tRNAs that read codons beginning with uridine.</text>
</comment>
<keyword evidence="16" id="KW-1185">Reference proteome</keyword>
<keyword evidence="5 10" id="KW-0819">tRNA processing</keyword>
<dbReference type="InterPro" id="IPR020612">
    <property type="entry name" value="Methylthiotransferase_CS"/>
</dbReference>
<dbReference type="Pfam" id="PF04055">
    <property type="entry name" value="Radical_SAM"/>
    <property type="match status" value="1"/>
</dbReference>
<proteinExistence type="inferred from homology"/>
<sequence length="591" mass="64325">MSPLSGAETLNPQQSALRTSELLTAALSAPTLIAPSEAAHDAQGRSRTYEVRTFGCQMNVHDSERLSGSLEAAGYVPADGEEADIVVLNTCAVRENADNKLYGNLGQLASVKRRHDGMQIAVGGCLAQKDKDVILEKAPWVDVVFGTHNMGSLPSMLERARHNGEAQLEILDSLETFPSTLPTKRDSSYSGWVSISVGCNNTCTFCIVPALRGKEKDRRPGEILAEIQALVDDGAIEVTLLGQNVNSYGVEFGDRLAFGKLLRAAGTIEGLERIRFTSPHPAAFTDDVIDAMAETPSVMPQLHMPLQSGSDRILKSMRRSYRSARFLGILDRVRAQMPHAAISTDIIVGFPGETEEDFQETLRVVELARFATAFTFQYSVRPGTPAATMPDQVPKDVVQDRYERLAAVQERISWEENQAVVGREVELLVANGEGRKDADTHRLSGRALDSRLVHFDVPEGSELPRPGDLVTVTVTQAAPFHLIADSGDGAPLRIRRTIAGDAWDRLEAESCGVPSHGGAAGAPGSVSLGLPTLRQRDPRQRDPRQRDPRQRDPRQRDPRQQDPRLPDPRVGPPAASGSSTTPIYDVTDGER</sequence>
<evidence type="ECO:0000259" key="12">
    <source>
        <dbReference type="PROSITE" id="PS50926"/>
    </source>
</evidence>
<evidence type="ECO:0000256" key="5">
    <source>
        <dbReference type="ARBA" id="ARBA00022694"/>
    </source>
</evidence>
<dbReference type="InterPro" id="IPR038135">
    <property type="entry name" value="Methylthiotransferase_N_sf"/>
</dbReference>
<reference evidence="15 16" key="1">
    <citation type="submission" date="2019-03" db="EMBL/GenBank/DDBJ databases">
        <title>Genomics of glacier-inhabiting Cryobacterium strains.</title>
        <authorList>
            <person name="Liu Q."/>
            <person name="Xin Y.-H."/>
        </authorList>
    </citation>
    <scope>NUCLEOTIDE SEQUENCE [LARGE SCALE GENOMIC DNA]</scope>
    <source>
        <strain evidence="15 16">TMT1-23-1</strain>
    </source>
</reference>
<dbReference type="Gene3D" id="3.80.30.20">
    <property type="entry name" value="tm_1862 like domain"/>
    <property type="match status" value="1"/>
</dbReference>
<dbReference type="PANTHER" id="PTHR43020">
    <property type="entry name" value="CDK5 REGULATORY SUBUNIT-ASSOCIATED PROTEIN 1"/>
    <property type="match status" value="1"/>
</dbReference>
<evidence type="ECO:0000256" key="7">
    <source>
        <dbReference type="ARBA" id="ARBA00023004"/>
    </source>
</evidence>
<dbReference type="PROSITE" id="PS51449">
    <property type="entry name" value="MTTASE_N"/>
    <property type="match status" value="1"/>
</dbReference>
<dbReference type="InterPro" id="IPR002792">
    <property type="entry name" value="TRAM_dom"/>
</dbReference>
<dbReference type="SFLD" id="SFLDG01082">
    <property type="entry name" value="B12-binding_domain_containing"/>
    <property type="match status" value="1"/>
</dbReference>
<dbReference type="Gene3D" id="3.40.50.12160">
    <property type="entry name" value="Methylthiotransferase, N-terminal domain"/>
    <property type="match status" value="1"/>
</dbReference>
<comment type="catalytic activity">
    <reaction evidence="10">
        <text>N(6)-dimethylallyladenosine(37) in tRNA + (sulfur carrier)-SH + AH2 + 2 S-adenosyl-L-methionine = 2-methylsulfanyl-N(6)-dimethylallyladenosine(37) in tRNA + (sulfur carrier)-H + 5'-deoxyadenosine + L-methionine + A + S-adenosyl-L-homocysteine + 2 H(+)</text>
        <dbReference type="Rhea" id="RHEA:37067"/>
        <dbReference type="Rhea" id="RHEA-COMP:10375"/>
        <dbReference type="Rhea" id="RHEA-COMP:10376"/>
        <dbReference type="Rhea" id="RHEA-COMP:14737"/>
        <dbReference type="Rhea" id="RHEA-COMP:14739"/>
        <dbReference type="ChEBI" id="CHEBI:13193"/>
        <dbReference type="ChEBI" id="CHEBI:15378"/>
        <dbReference type="ChEBI" id="CHEBI:17319"/>
        <dbReference type="ChEBI" id="CHEBI:17499"/>
        <dbReference type="ChEBI" id="CHEBI:29917"/>
        <dbReference type="ChEBI" id="CHEBI:57844"/>
        <dbReference type="ChEBI" id="CHEBI:57856"/>
        <dbReference type="ChEBI" id="CHEBI:59789"/>
        <dbReference type="ChEBI" id="CHEBI:64428"/>
        <dbReference type="ChEBI" id="CHEBI:74415"/>
        <dbReference type="ChEBI" id="CHEBI:74417"/>
        <dbReference type="EC" id="2.8.4.3"/>
    </reaction>
</comment>
<keyword evidence="4 10" id="KW-0949">S-adenosyl-L-methionine</keyword>
<dbReference type="EC" id="2.8.4.3" evidence="9 10"/>
<comment type="similarity">
    <text evidence="10">Belongs to the methylthiotransferase family. MiaB subfamily.</text>
</comment>
<evidence type="ECO:0000256" key="2">
    <source>
        <dbReference type="ARBA" id="ARBA00022485"/>
    </source>
</evidence>
<feature type="domain" description="MTTase N-terminal" evidence="13">
    <location>
        <begin position="47"/>
        <end position="162"/>
    </location>
</feature>
<evidence type="ECO:0000313" key="16">
    <source>
        <dbReference type="Proteomes" id="UP000297853"/>
    </source>
</evidence>
<feature type="compositionally biased region" description="Low complexity" evidence="11">
    <location>
        <begin position="514"/>
        <end position="530"/>
    </location>
</feature>